<evidence type="ECO:0000256" key="1">
    <source>
        <dbReference type="SAM" id="MobiDB-lite"/>
    </source>
</evidence>
<name>A0AAD5WZT4_9FUNG</name>
<gene>
    <name evidence="2" type="ORF">HK097_003883</name>
</gene>
<reference evidence="2" key="1">
    <citation type="submission" date="2020-05" db="EMBL/GenBank/DDBJ databases">
        <title>Phylogenomic resolution of chytrid fungi.</title>
        <authorList>
            <person name="Stajich J.E."/>
            <person name="Amses K."/>
            <person name="Simmons R."/>
            <person name="Seto K."/>
            <person name="Myers J."/>
            <person name="Bonds A."/>
            <person name="Quandt C.A."/>
            <person name="Barry K."/>
            <person name="Liu P."/>
            <person name="Grigoriev I."/>
            <person name="Longcore J.E."/>
            <person name="James T.Y."/>
        </authorList>
    </citation>
    <scope>NUCLEOTIDE SEQUENCE</scope>
    <source>
        <strain evidence="2">JEL0318</strain>
    </source>
</reference>
<organism evidence="2 3">
    <name type="scientific">Rhizophlyctis rosea</name>
    <dbReference type="NCBI Taxonomy" id="64517"/>
    <lineage>
        <taxon>Eukaryota</taxon>
        <taxon>Fungi</taxon>
        <taxon>Fungi incertae sedis</taxon>
        <taxon>Chytridiomycota</taxon>
        <taxon>Chytridiomycota incertae sedis</taxon>
        <taxon>Chytridiomycetes</taxon>
        <taxon>Rhizophlyctidales</taxon>
        <taxon>Rhizophlyctidaceae</taxon>
        <taxon>Rhizophlyctis</taxon>
    </lineage>
</organism>
<protein>
    <submittedName>
        <fullName evidence="2">Uncharacterized protein</fullName>
    </submittedName>
</protein>
<keyword evidence="3" id="KW-1185">Reference proteome</keyword>
<dbReference type="Gene3D" id="6.10.140.1620">
    <property type="match status" value="1"/>
</dbReference>
<evidence type="ECO:0000313" key="3">
    <source>
        <dbReference type="Proteomes" id="UP001212841"/>
    </source>
</evidence>
<comment type="caution">
    <text evidence="2">The sequence shown here is derived from an EMBL/GenBank/DDBJ whole genome shotgun (WGS) entry which is preliminary data.</text>
</comment>
<dbReference type="AlphaFoldDB" id="A0AAD5WZT4"/>
<feature type="compositionally biased region" description="Pro residues" evidence="1">
    <location>
        <begin position="1"/>
        <end position="12"/>
    </location>
</feature>
<feature type="compositionally biased region" description="Polar residues" evidence="1">
    <location>
        <begin position="21"/>
        <end position="34"/>
    </location>
</feature>
<feature type="region of interest" description="Disordered" evidence="1">
    <location>
        <begin position="1"/>
        <end position="34"/>
    </location>
</feature>
<evidence type="ECO:0000313" key="2">
    <source>
        <dbReference type="EMBL" id="KAJ3036261.1"/>
    </source>
</evidence>
<feature type="non-terminal residue" evidence="2">
    <location>
        <position position="1"/>
    </location>
</feature>
<sequence length="270" mass="28930">MATEDPPLPPDISQPLPADPNLSTSFANLPQTDSQILPSNPQIQALLASLDPFIHSHRNLLEIASQCETNYLPISPTDQPRAVVEKARYMEEVTKMKGYAVQGMSALCYHLFAAAEGVKGLVEGQGEEVRGFLGEVESLSERLQLAYDEAGERSLGPYQNKQRRRMKKINKIQLPIHRPTPPKLKLDLHAHDTLGLVPPNSVTRARTAGSTIRGTPPSISQISSSAASFTTVRSDFGGVSSALQSIGGGITAGGTVRESTLWSIPVGAAG</sequence>
<accession>A0AAD5WZT4</accession>
<dbReference type="Proteomes" id="UP001212841">
    <property type="component" value="Unassembled WGS sequence"/>
</dbReference>
<dbReference type="EMBL" id="JADGJD010001956">
    <property type="protein sequence ID" value="KAJ3036261.1"/>
    <property type="molecule type" value="Genomic_DNA"/>
</dbReference>
<proteinExistence type="predicted"/>